<keyword evidence="6 8" id="KW-1133">Transmembrane helix</keyword>
<reference evidence="10" key="1">
    <citation type="submission" date="2018-05" db="EMBL/GenBank/DDBJ databases">
        <authorList>
            <person name="Lanie J.A."/>
            <person name="Ng W.-L."/>
            <person name="Kazmierczak K.M."/>
            <person name="Andrzejewski T.M."/>
            <person name="Davidsen T.M."/>
            <person name="Wayne K.J."/>
            <person name="Tettelin H."/>
            <person name="Glass J.I."/>
            <person name="Rusch D."/>
            <person name="Podicherti R."/>
            <person name="Tsui H.-C.T."/>
            <person name="Winkler M.E."/>
        </authorList>
    </citation>
    <scope>NUCLEOTIDE SEQUENCE</scope>
</reference>
<protein>
    <recommendedName>
        <fullName evidence="9">Type II secretion system protein GspF domain-containing protein</fullName>
    </recommendedName>
</protein>
<dbReference type="PANTHER" id="PTHR30012:SF4">
    <property type="entry name" value="MSHA BIOGENESIS PROTEIN MSHG"/>
    <property type="match status" value="1"/>
</dbReference>
<dbReference type="GO" id="GO:0015628">
    <property type="term" value="P:protein secretion by the type II secretion system"/>
    <property type="evidence" value="ECO:0007669"/>
    <property type="project" value="TreeGrafter"/>
</dbReference>
<gene>
    <name evidence="10" type="ORF">METZ01_LOCUS60750</name>
</gene>
<evidence type="ECO:0000256" key="1">
    <source>
        <dbReference type="ARBA" id="ARBA00004429"/>
    </source>
</evidence>
<dbReference type="GO" id="GO:0005886">
    <property type="term" value="C:plasma membrane"/>
    <property type="evidence" value="ECO:0007669"/>
    <property type="project" value="UniProtKB-SubCell"/>
</dbReference>
<dbReference type="PRINTS" id="PR00812">
    <property type="entry name" value="BCTERIALGSPF"/>
</dbReference>
<proteinExistence type="inferred from homology"/>
<evidence type="ECO:0000256" key="8">
    <source>
        <dbReference type="SAM" id="Phobius"/>
    </source>
</evidence>
<feature type="domain" description="Type II secretion system protein GspF" evidence="9">
    <location>
        <begin position="34"/>
        <end position="157"/>
    </location>
</feature>
<dbReference type="AlphaFoldDB" id="A0A381SVA9"/>
<organism evidence="10">
    <name type="scientific">marine metagenome</name>
    <dbReference type="NCBI Taxonomy" id="408172"/>
    <lineage>
        <taxon>unclassified sequences</taxon>
        <taxon>metagenomes</taxon>
        <taxon>ecological metagenomes</taxon>
    </lineage>
</organism>
<keyword evidence="7 8" id="KW-0472">Membrane</keyword>
<evidence type="ECO:0000256" key="2">
    <source>
        <dbReference type="ARBA" id="ARBA00005745"/>
    </source>
</evidence>
<dbReference type="InterPro" id="IPR003004">
    <property type="entry name" value="GspF/PilC"/>
</dbReference>
<evidence type="ECO:0000259" key="9">
    <source>
        <dbReference type="Pfam" id="PF00482"/>
    </source>
</evidence>
<dbReference type="FunFam" id="1.20.81.30:FF:000001">
    <property type="entry name" value="Type II secretion system protein F"/>
    <property type="match status" value="2"/>
</dbReference>
<evidence type="ECO:0000256" key="4">
    <source>
        <dbReference type="ARBA" id="ARBA00022519"/>
    </source>
</evidence>
<accession>A0A381SVA9</accession>
<evidence type="ECO:0000313" key="10">
    <source>
        <dbReference type="EMBL" id="SVA07896.1"/>
    </source>
</evidence>
<keyword evidence="5 8" id="KW-0812">Transmembrane</keyword>
<feature type="transmembrane region" description="Helical" evidence="8">
    <location>
        <begin position="188"/>
        <end position="206"/>
    </location>
</feature>
<feature type="transmembrane region" description="Helical" evidence="8">
    <location>
        <begin position="134"/>
        <end position="156"/>
    </location>
</feature>
<dbReference type="InterPro" id="IPR018076">
    <property type="entry name" value="T2SS_GspF_dom"/>
</dbReference>
<dbReference type="InterPro" id="IPR042094">
    <property type="entry name" value="T2SS_GspF_sf"/>
</dbReference>
<evidence type="ECO:0000256" key="7">
    <source>
        <dbReference type="ARBA" id="ARBA00023136"/>
    </source>
</evidence>
<sequence length="372" mass="41287">MGLAPVSVSKKKESILDMNLTFFEKVPPTDIYNFTRQLSVMLKAGVPLVDALDSVHSDQTNPLLNKTIDAVIDDVSGGMSLSKSMSKHPKVFNNMFVNIVKAGERAGVLDQVLFQLADFIAHDLKLTMGIKAAIRYPSIVIGITLMVGVFAVTYILPRFSTLFSNTRIALPLPTRILLGIDQFVKDNWTGIIFFTLFFILVFWRALRTKAGLYQWHKFILGLPIFGPLAQKMAISRFCHVLDTLDRTGVPILEALDISGRTAGNTFVEDRLAKVHADVEVGKKVALSIQRHTHDIFPPHVLKMIQVGEDAGAMDDMLKEIGDMTDAEVQDRVLKLTATLEPLITVIMGVFILTLALAIFLPIWDMYEALSTS</sequence>
<feature type="domain" description="Type II secretion system protein GspF" evidence="9">
    <location>
        <begin position="237"/>
        <end position="361"/>
    </location>
</feature>
<keyword evidence="4" id="KW-0997">Cell inner membrane</keyword>
<dbReference type="EMBL" id="UINC01003620">
    <property type="protein sequence ID" value="SVA07896.1"/>
    <property type="molecule type" value="Genomic_DNA"/>
</dbReference>
<evidence type="ECO:0000256" key="6">
    <source>
        <dbReference type="ARBA" id="ARBA00022989"/>
    </source>
</evidence>
<name>A0A381SVA9_9ZZZZ</name>
<comment type="similarity">
    <text evidence="2">Belongs to the GSP F family.</text>
</comment>
<keyword evidence="3" id="KW-1003">Cell membrane</keyword>
<dbReference type="PANTHER" id="PTHR30012">
    <property type="entry name" value="GENERAL SECRETION PATHWAY PROTEIN"/>
    <property type="match status" value="1"/>
</dbReference>
<comment type="subcellular location">
    <subcellularLocation>
        <location evidence="1">Cell inner membrane</location>
        <topology evidence="1">Multi-pass membrane protein</topology>
    </subcellularLocation>
</comment>
<feature type="transmembrane region" description="Helical" evidence="8">
    <location>
        <begin position="341"/>
        <end position="363"/>
    </location>
</feature>
<dbReference type="Pfam" id="PF00482">
    <property type="entry name" value="T2SSF"/>
    <property type="match status" value="2"/>
</dbReference>
<dbReference type="Gene3D" id="1.20.81.30">
    <property type="entry name" value="Type II secretion system (T2SS), domain F"/>
    <property type="match status" value="2"/>
</dbReference>
<evidence type="ECO:0000256" key="3">
    <source>
        <dbReference type="ARBA" id="ARBA00022475"/>
    </source>
</evidence>
<evidence type="ECO:0000256" key="5">
    <source>
        <dbReference type="ARBA" id="ARBA00022692"/>
    </source>
</evidence>